<dbReference type="EMBL" id="FNLM01000036">
    <property type="protein sequence ID" value="SDU82011.1"/>
    <property type="molecule type" value="Genomic_DNA"/>
</dbReference>
<sequence>MPGMRKILVVVVTVAVLAAAAVLLVDVGAAIRSEHRLARALAESPRVPFDPEVTLAGFPFLTQAANGEYSGATIAARGVELPGCEPARGVCRGELGATLGRFRGAERGDFTGSDVLHTSSISAYTRLDAVTLARYLRITDLTVSTPAPDGRAGGGGPQDGVVSRSEGVVFTGTVALPPRDGLDADDPPSASSFTGPKVRVSVAVDLSVTGGALEIRATDFYTGPERHVDADVPEDMRAAVLDRFSMVLPRLPMAWGLEAQRAESFGGDVQLVGETGAADLRPDRF</sequence>
<evidence type="ECO:0000313" key="1">
    <source>
        <dbReference type="EMBL" id="SDU82011.1"/>
    </source>
</evidence>
<evidence type="ECO:0000313" key="2">
    <source>
        <dbReference type="Proteomes" id="UP000183180"/>
    </source>
</evidence>
<dbReference type="AlphaFoldDB" id="A0A1H2LN47"/>
<name>A0A1H2LN47_9ACTN</name>
<dbReference type="STRING" id="158898.SAMN04488548_136591"/>
<proteinExistence type="predicted"/>
<protein>
    <recommendedName>
        <fullName evidence="3">DUF2993 domain-containing protein</fullName>
    </recommendedName>
</protein>
<reference evidence="1 2" key="1">
    <citation type="submission" date="2016-10" db="EMBL/GenBank/DDBJ databases">
        <authorList>
            <person name="de Groot N.N."/>
        </authorList>
    </citation>
    <scope>NUCLEOTIDE SEQUENCE [LARGE SCALE GENOMIC DNA]</scope>
    <source>
        <strain evidence="1 2">DSM 44215</strain>
    </source>
</reference>
<dbReference type="Pfam" id="PF11209">
    <property type="entry name" value="LmeA"/>
    <property type="match status" value="1"/>
</dbReference>
<dbReference type="OrthoDB" id="3215846at2"/>
<accession>A0A1H2LN47</accession>
<dbReference type="RefSeq" id="WP_074853974.1">
    <property type="nucleotide sequence ID" value="NZ_FNLM01000036.1"/>
</dbReference>
<evidence type="ECO:0008006" key="3">
    <source>
        <dbReference type="Google" id="ProtNLM"/>
    </source>
</evidence>
<dbReference type="Proteomes" id="UP000183180">
    <property type="component" value="Unassembled WGS sequence"/>
</dbReference>
<gene>
    <name evidence="1" type="ORF">SAMN04488548_136591</name>
</gene>
<dbReference type="InterPro" id="IPR021373">
    <property type="entry name" value="DUF2993"/>
</dbReference>
<organism evidence="1 2">
    <name type="scientific">Gordonia westfalica</name>
    <dbReference type="NCBI Taxonomy" id="158898"/>
    <lineage>
        <taxon>Bacteria</taxon>
        <taxon>Bacillati</taxon>
        <taxon>Actinomycetota</taxon>
        <taxon>Actinomycetes</taxon>
        <taxon>Mycobacteriales</taxon>
        <taxon>Gordoniaceae</taxon>
        <taxon>Gordonia</taxon>
    </lineage>
</organism>